<keyword evidence="7" id="KW-0067">ATP-binding</keyword>
<evidence type="ECO:0000256" key="3">
    <source>
        <dbReference type="ARBA" id="ARBA00022553"/>
    </source>
</evidence>
<keyword evidence="8" id="KW-0472">Membrane</keyword>
<dbReference type="PANTHER" id="PTHR41523:SF8">
    <property type="entry name" value="ETHYLENE RESPONSE SENSOR PROTEIN"/>
    <property type="match status" value="1"/>
</dbReference>
<dbReference type="RefSeq" id="WP_185664755.1">
    <property type="nucleotide sequence ID" value="NZ_JACLAW010000009.1"/>
</dbReference>
<keyword evidence="3" id="KW-0597">Phosphoprotein</keyword>
<comment type="caution">
    <text evidence="10">The sequence shown here is derived from an EMBL/GenBank/DDBJ whole genome shotgun (WGS) entry which is preliminary data.</text>
</comment>
<keyword evidence="5" id="KW-0547">Nucleotide-binding</keyword>
<dbReference type="GO" id="GO:0005524">
    <property type="term" value="F:ATP binding"/>
    <property type="evidence" value="ECO:0007669"/>
    <property type="project" value="UniProtKB-KW"/>
</dbReference>
<evidence type="ECO:0000256" key="7">
    <source>
        <dbReference type="ARBA" id="ARBA00022840"/>
    </source>
</evidence>
<keyword evidence="8" id="KW-0812">Transmembrane</keyword>
<protein>
    <recommendedName>
        <fullName evidence="2">histidine kinase</fullName>
        <ecNumber evidence="2">2.7.13.3</ecNumber>
    </recommendedName>
</protein>
<feature type="transmembrane region" description="Helical" evidence="8">
    <location>
        <begin position="20"/>
        <end position="40"/>
    </location>
</feature>
<evidence type="ECO:0000259" key="9">
    <source>
        <dbReference type="SMART" id="SM00911"/>
    </source>
</evidence>
<dbReference type="InterPro" id="IPR011102">
    <property type="entry name" value="Sig_transdc_His_kinase_HWE"/>
</dbReference>
<feature type="transmembrane region" description="Helical" evidence="8">
    <location>
        <begin position="95"/>
        <end position="117"/>
    </location>
</feature>
<keyword evidence="8" id="KW-1133">Transmembrane helix</keyword>
<dbReference type="EMBL" id="JACLAW010000009">
    <property type="protein sequence ID" value="MBC2666462.1"/>
    <property type="molecule type" value="Genomic_DNA"/>
</dbReference>
<dbReference type="Proteomes" id="UP000566813">
    <property type="component" value="Unassembled WGS sequence"/>
</dbReference>
<feature type="transmembrane region" description="Helical" evidence="8">
    <location>
        <begin position="52"/>
        <end position="83"/>
    </location>
</feature>
<dbReference type="PANTHER" id="PTHR41523">
    <property type="entry name" value="TWO-COMPONENT SYSTEM SENSOR PROTEIN"/>
    <property type="match status" value="1"/>
</dbReference>
<sequence>MARVGLEQVKRLIVAHRPWWVNWAVLAAALLLATGLRLAVDAGSGGFPFLTYYPVVLLSAVFLGGEYAAVAAVASAAAAVHLFGNGRGLLTTPAIPLAIAALYAMTILVVIATGQVLRRLVQENEAHLKQQETFNAELQHRTKNALQIMRALIARGPRGEDPASYFETLAGRLDALAKANELLRFGALESAELGAMIKAAISPFDAARFELDGPPCQVARQAVTPLMLALHELCTNSTKYGALSVDAGMVAVKWGTAGDAAHPGIELVWRETGGPRVRQPTHRGLGTRLLTPHSGLAAVHQDWRPEGLVCSMTVIGA</sequence>
<proteinExistence type="predicted"/>
<dbReference type="AlphaFoldDB" id="A0A7X1KMC0"/>
<evidence type="ECO:0000256" key="1">
    <source>
        <dbReference type="ARBA" id="ARBA00000085"/>
    </source>
</evidence>
<dbReference type="Gene3D" id="3.30.565.10">
    <property type="entry name" value="Histidine kinase-like ATPase, C-terminal domain"/>
    <property type="match status" value="1"/>
</dbReference>
<comment type="catalytic activity">
    <reaction evidence="1">
        <text>ATP + protein L-histidine = ADP + protein N-phospho-L-histidine.</text>
        <dbReference type="EC" id="2.7.13.3"/>
    </reaction>
</comment>
<evidence type="ECO:0000313" key="10">
    <source>
        <dbReference type="EMBL" id="MBC2666462.1"/>
    </source>
</evidence>
<gene>
    <name evidence="10" type="ORF">H7F51_13115</name>
</gene>
<keyword evidence="11" id="KW-1185">Reference proteome</keyword>
<evidence type="ECO:0000256" key="6">
    <source>
        <dbReference type="ARBA" id="ARBA00022777"/>
    </source>
</evidence>
<evidence type="ECO:0000313" key="11">
    <source>
        <dbReference type="Proteomes" id="UP000566813"/>
    </source>
</evidence>
<evidence type="ECO:0000256" key="5">
    <source>
        <dbReference type="ARBA" id="ARBA00022741"/>
    </source>
</evidence>
<dbReference type="GO" id="GO:0004673">
    <property type="term" value="F:protein histidine kinase activity"/>
    <property type="evidence" value="ECO:0007669"/>
    <property type="project" value="UniProtKB-EC"/>
</dbReference>
<keyword evidence="4" id="KW-0808">Transferase</keyword>
<evidence type="ECO:0000256" key="2">
    <source>
        <dbReference type="ARBA" id="ARBA00012438"/>
    </source>
</evidence>
<name>A0A7X1KMC0_9SPHN</name>
<evidence type="ECO:0000256" key="4">
    <source>
        <dbReference type="ARBA" id="ARBA00022679"/>
    </source>
</evidence>
<dbReference type="SMART" id="SM00911">
    <property type="entry name" value="HWE_HK"/>
    <property type="match status" value="1"/>
</dbReference>
<evidence type="ECO:0000256" key="8">
    <source>
        <dbReference type="SAM" id="Phobius"/>
    </source>
</evidence>
<organism evidence="10 11">
    <name type="scientific">Novosphingobium flavum</name>
    <dbReference type="NCBI Taxonomy" id="1778672"/>
    <lineage>
        <taxon>Bacteria</taxon>
        <taxon>Pseudomonadati</taxon>
        <taxon>Pseudomonadota</taxon>
        <taxon>Alphaproteobacteria</taxon>
        <taxon>Sphingomonadales</taxon>
        <taxon>Sphingomonadaceae</taxon>
        <taxon>Novosphingobium</taxon>
    </lineage>
</organism>
<accession>A0A7X1KMC0</accession>
<reference evidence="10 11" key="1">
    <citation type="submission" date="2020-08" db="EMBL/GenBank/DDBJ databases">
        <title>The genome sequence of type strain Novosphingobium flavum NBRC 111647.</title>
        <authorList>
            <person name="Liu Y."/>
        </authorList>
    </citation>
    <scope>NUCLEOTIDE SEQUENCE [LARGE SCALE GENOMIC DNA]</scope>
    <source>
        <strain evidence="10 11">NBRC 111647</strain>
    </source>
</reference>
<feature type="domain" description="Signal transduction histidine kinase HWE region" evidence="9">
    <location>
        <begin position="137"/>
        <end position="215"/>
    </location>
</feature>
<dbReference type="EC" id="2.7.13.3" evidence="2"/>
<keyword evidence="6 10" id="KW-0418">Kinase</keyword>
<dbReference type="InterPro" id="IPR036890">
    <property type="entry name" value="HATPase_C_sf"/>
</dbReference>
<dbReference type="Pfam" id="PF07536">
    <property type="entry name" value="HWE_HK"/>
    <property type="match status" value="1"/>
</dbReference>